<evidence type="ECO:0000313" key="3">
    <source>
        <dbReference type="Proteomes" id="UP000015105"/>
    </source>
</evidence>
<evidence type="ECO:0000256" key="1">
    <source>
        <dbReference type="SAM" id="MobiDB-lite"/>
    </source>
</evidence>
<reference evidence="3" key="2">
    <citation type="journal article" date="2017" name="Nat. Plants">
        <title>The Aegilops tauschii genome reveals multiple impacts of transposons.</title>
        <authorList>
            <person name="Zhao G."/>
            <person name="Zou C."/>
            <person name="Li K."/>
            <person name="Wang K."/>
            <person name="Li T."/>
            <person name="Gao L."/>
            <person name="Zhang X."/>
            <person name="Wang H."/>
            <person name="Yang Z."/>
            <person name="Liu X."/>
            <person name="Jiang W."/>
            <person name="Mao L."/>
            <person name="Kong X."/>
            <person name="Jiao Y."/>
            <person name="Jia J."/>
        </authorList>
    </citation>
    <scope>NUCLEOTIDE SEQUENCE [LARGE SCALE GENOMIC DNA]</scope>
    <source>
        <strain evidence="3">cv. AL8/78</strain>
    </source>
</reference>
<proteinExistence type="predicted"/>
<reference evidence="3" key="1">
    <citation type="journal article" date="2014" name="Science">
        <title>Ancient hybridizations among the ancestral genomes of bread wheat.</title>
        <authorList>
            <consortium name="International Wheat Genome Sequencing Consortium,"/>
            <person name="Marcussen T."/>
            <person name="Sandve S.R."/>
            <person name="Heier L."/>
            <person name="Spannagl M."/>
            <person name="Pfeifer M."/>
            <person name="Jakobsen K.S."/>
            <person name="Wulff B.B."/>
            <person name="Steuernagel B."/>
            <person name="Mayer K.F."/>
            <person name="Olsen O.A."/>
        </authorList>
    </citation>
    <scope>NUCLEOTIDE SEQUENCE [LARGE SCALE GENOMIC DNA]</scope>
    <source>
        <strain evidence="3">cv. AL8/78</strain>
    </source>
</reference>
<dbReference type="EnsemblPlants" id="AET5Gv20622600.11">
    <property type="protein sequence ID" value="AET5Gv20622600.11"/>
    <property type="gene ID" value="AET5Gv20622600"/>
</dbReference>
<feature type="region of interest" description="Disordered" evidence="1">
    <location>
        <begin position="100"/>
        <end position="130"/>
    </location>
</feature>
<sequence>RPPPPPHSLARVRRTNQSLSPHEFHCSLLPSAPFLLPAPPPHPCHPWPRIPRKLLLPAQPRSARPAASLHQHSLRAAAAEGAAFDPSLFISLVVVWRHGHGGRRGLRPRGAVQGPAPGHPAGGPGRRRQG</sequence>
<organism evidence="2 3">
    <name type="scientific">Aegilops tauschii subsp. strangulata</name>
    <name type="common">Goatgrass</name>
    <dbReference type="NCBI Taxonomy" id="200361"/>
    <lineage>
        <taxon>Eukaryota</taxon>
        <taxon>Viridiplantae</taxon>
        <taxon>Streptophyta</taxon>
        <taxon>Embryophyta</taxon>
        <taxon>Tracheophyta</taxon>
        <taxon>Spermatophyta</taxon>
        <taxon>Magnoliopsida</taxon>
        <taxon>Liliopsida</taxon>
        <taxon>Poales</taxon>
        <taxon>Poaceae</taxon>
        <taxon>BOP clade</taxon>
        <taxon>Pooideae</taxon>
        <taxon>Triticodae</taxon>
        <taxon>Triticeae</taxon>
        <taxon>Triticinae</taxon>
        <taxon>Aegilops</taxon>
    </lineage>
</organism>
<reference evidence="2" key="4">
    <citation type="submission" date="2019-03" db="UniProtKB">
        <authorList>
            <consortium name="EnsemblPlants"/>
        </authorList>
    </citation>
    <scope>IDENTIFICATION</scope>
</reference>
<dbReference type="Proteomes" id="UP000015105">
    <property type="component" value="Chromosome 5D"/>
</dbReference>
<evidence type="ECO:0000313" key="2">
    <source>
        <dbReference type="EnsemblPlants" id="AET5Gv20622600.11"/>
    </source>
</evidence>
<accession>A0A453L4F2</accession>
<name>A0A453L4F2_AEGTS</name>
<reference evidence="2" key="5">
    <citation type="journal article" date="2021" name="G3 (Bethesda)">
        <title>Aegilops tauschii genome assembly Aet v5.0 features greater sequence contiguity and improved annotation.</title>
        <authorList>
            <person name="Wang L."/>
            <person name="Zhu T."/>
            <person name="Rodriguez J.C."/>
            <person name="Deal K.R."/>
            <person name="Dubcovsky J."/>
            <person name="McGuire P.E."/>
            <person name="Lux T."/>
            <person name="Spannagl M."/>
            <person name="Mayer K.F.X."/>
            <person name="Baldrich P."/>
            <person name="Meyers B.C."/>
            <person name="Huo N."/>
            <person name="Gu Y.Q."/>
            <person name="Zhou H."/>
            <person name="Devos K.M."/>
            <person name="Bennetzen J.L."/>
            <person name="Unver T."/>
            <person name="Budak H."/>
            <person name="Gulick P.J."/>
            <person name="Galiba G."/>
            <person name="Kalapos B."/>
            <person name="Nelson D.R."/>
            <person name="Li P."/>
            <person name="You F.M."/>
            <person name="Luo M.C."/>
            <person name="Dvorak J."/>
        </authorList>
    </citation>
    <scope>NUCLEOTIDE SEQUENCE [LARGE SCALE GENOMIC DNA]</scope>
    <source>
        <strain evidence="2">cv. AL8/78</strain>
    </source>
</reference>
<dbReference type="AlphaFoldDB" id="A0A453L4F2"/>
<dbReference type="Gramene" id="AET5Gv20622600.11">
    <property type="protein sequence ID" value="AET5Gv20622600.11"/>
    <property type="gene ID" value="AET5Gv20622600"/>
</dbReference>
<keyword evidence="3" id="KW-1185">Reference proteome</keyword>
<protein>
    <submittedName>
        <fullName evidence="2">Uncharacterized protein</fullName>
    </submittedName>
</protein>
<reference evidence="2" key="3">
    <citation type="journal article" date="2017" name="Nature">
        <title>Genome sequence of the progenitor of the wheat D genome Aegilops tauschii.</title>
        <authorList>
            <person name="Luo M.C."/>
            <person name="Gu Y.Q."/>
            <person name="Puiu D."/>
            <person name="Wang H."/>
            <person name="Twardziok S.O."/>
            <person name="Deal K.R."/>
            <person name="Huo N."/>
            <person name="Zhu T."/>
            <person name="Wang L."/>
            <person name="Wang Y."/>
            <person name="McGuire P.E."/>
            <person name="Liu S."/>
            <person name="Long H."/>
            <person name="Ramasamy R.K."/>
            <person name="Rodriguez J.C."/>
            <person name="Van S.L."/>
            <person name="Yuan L."/>
            <person name="Wang Z."/>
            <person name="Xia Z."/>
            <person name="Xiao L."/>
            <person name="Anderson O.D."/>
            <person name="Ouyang S."/>
            <person name="Liang Y."/>
            <person name="Zimin A.V."/>
            <person name="Pertea G."/>
            <person name="Qi P."/>
            <person name="Bennetzen J.L."/>
            <person name="Dai X."/>
            <person name="Dawson M.W."/>
            <person name="Muller H.G."/>
            <person name="Kugler K."/>
            <person name="Rivarola-Duarte L."/>
            <person name="Spannagl M."/>
            <person name="Mayer K.F.X."/>
            <person name="Lu F.H."/>
            <person name="Bevan M.W."/>
            <person name="Leroy P."/>
            <person name="Li P."/>
            <person name="You F.M."/>
            <person name="Sun Q."/>
            <person name="Liu Z."/>
            <person name="Lyons E."/>
            <person name="Wicker T."/>
            <person name="Salzberg S.L."/>
            <person name="Devos K.M."/>
            <person name="Dvorak J."/>
        </authorList>
    </citation>
    <scope>NUCLEOTIDE SEQUENCE [LARGE SCALE GENOMIC DNA]</scope>
    <source>
        <strain evidence="2">cv. AL8/78</strain>
    </source>
</reference>